<dbReference type="AlphaFoldDB" id="A0A3P3W622"/>
<dbReference type="Proteomes" id="UP000271937">
    <property type="component" value="Unassembled WGS sequence"/>
</dbReference>
<sequence>MKEDFLHYIWQFKKFDFSNLETVQGEKLILFNSGHYLQLAGPDFFNSQLSIGEQKWAGNVEIHLKSSDWYVHHHENDSNYDNVILHVVWEHDTEVFRKDNSEIPVLELRKYVSNQTLEKYLNLASLKSWIFCEKEIATIDDFVFKNWQEKLFFERLERKSIPIQKILQETENDWETVLFCLLGKSFGLNTNGEIFFKIAQSIPFSIIRKESFEVENLEALFFGRSGLLDADNEDSYFKDLKFRYGYAFTKYKLQQVYVDPIQFFKHRPDNFPTIRLSQLAHLYHISKNLFSSIINAQALPEFYAIFNVEVSEYWKTHYQFDKISPKKKKALTASFVDLLLINTIIPIKFAYAKSQGKDISEELIALLESIPAEKNVIIEKYSDFGIKAKNAFETQALLQLKNEYCNQKRCLECVIGLELMKS</sequence>
<dbReference type="OrthoDB" id="1005072at2"/>
<gene>
    <name evidence="1" type="ORF">EG849_10500</name>
</gene>
<evidence type="ECO:0000313" key="2">
    <source>
        <dbReference type="Proteomes" id="UP000271937"/>
    </source>
</evidence>
<evidence type="ECO:0000313" key="1">
    <source>
        <dbReference type="EMBL" id="RRJ90460.1"/>
    </source>
</evidence>
<dbReference type="Pfam" id="PF11013">
    <property type="entry name" value="DUF2851"/>
    <property type="match status" value="1"/>
</dbReference>
<keyword evidence="2" id="KW-1185">Reference proteome</keyword>
<dbReference type="InterPro" id="IPR021272">
    <property type="entry name" value="DUF2851"/>
</dbReference>
<name>A0A3P3W622_9FLAO</name>
<reference evidence="1 2" key="1">
    <citation type="submission" date="2018-11" db="EMBL/GenBank/DDBJ databases">
        <title>Flavobacterium sp. nov., YIM 102600 draft genome.</title>
        <authorList>
            <person name="Li G."/>
            <person name="Jiang Y."/>
        </authorList>
    </citation>
    <scope>NUCLEOTIDE SEQUENCE [LARGE SCALE GENOMIC DNA]</scope>
    <source>
        <strain evidence="1 2">YIM 102600</strain>
    </source>
</reference>
<dbReference type="EMBL" id="RQVR01000011">
    <property type="protein sequence ID" value="RRJ90460.1"/>
    <property type="molecule type" value="Genomic_DNA"/>
</dbReference>
<accession>A0A3P3W622</accession>
<organism evidence="1 2">
    <name type="scientific">Flavobacterium macacae</name>
    <dbReference type="NCBI Taxonomy" id="2488993"/>
    <lineage>
        <taxon>Bacteria</taxon>
        <taxon>Pseudomonadati</taxon>
        <taxon>Bacteroidota</taxon>
        <taxon>Flavobacteriia</taxon>
        <taxon>Flavobacteriales</taxon>
        <taxon>Flavobacteriaceae</taxon>
        <taxon>Flavobacterium</taxon>
    </lineage>
</organism>
<proteinExistence type="predicted"/>
<dbReference type="RefSeq" id="WP_125013043.1">
    <property type="nucleotide sequence ID" value="NZ_RQVR01000011.1"/>
</dbReference>
<comment type="caution">
    <text evidence="1">The sequence shown here is derived from an EMBL/GenBank/DDBJ whole genome shotgun (WGS) entry which is preliminary data.</text>
</comment>
<protein>
    <submittedName>
        <fullName evidence="1">DUF2851 family protein</fullName>
    </submittedName>
</protein>